<dbReference type="InterPro" id="IPR028939">
    <property type="entry name" value="P5C_Rdtase_cat_N"/>
</dbReference>
<dbReference type="GO" id="GO:0016491">
    <property type="term" value="F:oxidoreductase activity"/>
    <property type="evidence" value="ECO:0007669"/>
    <property type="project" value="UniProtKB-KW"/>
</dbReference>
<gene>
    <name evidence="3" type="ORF">BE17_01685</name>
</gene>
<evidence type="ECO:0000259" key="2">
    <source>
        <dbReference type="Pfam" id="PF03807"/>
    </source>
</evidence>
<dbReference type="Pfam" id="PF03807">
    <property type="entry name" value="F420_oxidored"/>
    <property type="match status" value="1"/>
</dbReference>
<proteinExistence type="predicted"/>
<evidence type="ECO:0000313" key="3">
    <source>
        <dbReference type="EMBL" id="KYF72171.1"/>
    </source>
</evidence>
<dbReference type="Proteomes" id="UP000075635">
    <property type="component" value="Unassembled WGS sequence"/>
</dbReference>
<evidence type="ECO:0000313" key="4">
    <source>
        <dbReference type="Proteomes" id="UP000075635"/>
    </source>
</evidence>
<comment type="caution">
    <text evidence="3">The sequence shown here is derived from an EMBL/GenBank/DDBJ whole genome shotgun (WGS) entry which is preliminary data.</text>
</comment>
<evidence type="ECO:0000256" key="1">
    <source>
        <dbReference type="ARBA" id="ARBA00023002"/>
    </source>
</evidence>
<feature type="domain" description="Pyrroline-5-carboxylate reductase catalytic N-terminal" evidence="2">
    <location>
        <begin position="8"/>
        <end position="95"/>
    </location>
</feature>
<sequence>MERIVENIGILGSGRVAAVLANKLAGAGHAIAIGTRDPAQAASKWSGARVEHTEHAGAARRAAIVINATPGDTSVERLGALRDELKGKILIDVSNATVRGQNGLPSGQLYPGGSVAERLQDALPETAVVKTLNTMLFTVMADPGSLRIPPTAFLSGNDESAKAVVARLLGDLGWPADWIEDLGDITTARGTEALVLLVPSVVRKRGLVPFALTLAR</sequence>
<organism evidence="3 4">
    <name type="scientific">Sorangium cellulosum</name>
    <name type="common">Polyangium cellulosum</name>
    <dbReference type="NCBI Taxonomy" id="56"/>
    <lineage>
        <taxon>Bacteria</taxon>
        <taxon>Pseudomonadati</taxon>
        <taxon>Myxococcota</taxon>
        <taxon>Polyangia</taxon>
        <taxon>Polyangiales</taxon>
        <taxon>Polyangiaceae</taxon>
        <taxon>Sorangium</taxon>
    </lineage>
</organism>
<dbReference type="EMBL" id="JEMB01003469">
    <property type="protein sequence ID" value="KYF72171.1"/>
    <property type="molecule type" value="Genomic_DNA"/>
</dbReference>
<dbReference type="AlphaFoldDB" id="A0A150QW31"/>
<dbReference type="PANTHER" id="PTHR14239">
    <property type="entry name" value="DUDULIN-RELATED"/>
    <property type="match status" value="1"/>
</dbReference>
<accession>A0A150QW31</accession>
<name>A0A150QW31_SORCE</name>
<protein>
    <submittedName>
        <fullName evidence="3">NADP oxidoreductase</fullName>
    </submittedName>
</protein>
<reference evidence="3 4" key="1">
    <citation type="submission" date="2014-02" db="EMBL/GenBank/DDBJ databases">
        <title>The small core and large imbalanced accessory genome model reveals a collaborative survival strategy of Sorangium cellulosum strains in nature.</title>
        <authorList>
            <person name="Han K."/>
            <person name="Peng R."/>
            <person name="Blom J."/>
            <person name="Li Y.-Z."/>
        </authorList>
    </citation>
    <scope>NUCLEOTIDE SEQUENCE [LARGE SCALE GENOMIC DNA]</scope>
    <source>
        <strain evidence="3 4">So0011-07</strain>
    </source>
</reference>
<dbReference type="SUPFAM" id="SSF51735">
    <property type="entry name" value="NAD(P)-binding Rossmann-fold domains"/>
    <property type="match status" value="1"/>
</dbReference>
<keyword evidence="1" id="KW-0560">Oxidoreductase</keyword>
<dbReference type="InterPro" id="IPR051267">
    <property type="entry name" value="STEAP_metalloreductase"/>
</dbReference>
<dbReference type="InterPro" id="IPR036291">
    <property type="entry name" value="NAD(P)-bd_dom_sf"/>
</dbReference>
<dbReference type="Gene3D" id="3.40.50.720">
    <property type="entry name" value="NAD(P)-binding Rossmann-like Domain"/>
    <property type="match status" value="1"/>
</dbReference>